<organism evidence="3">
    <name type="scientific">hydrocarbon metagenome</name>
    <dbReference type="NCBI Taxonomy" id="938273"/>
    <lineage>
        <taxon>unclassified sequences</taxon>
        <taxon>metagenomes</taxon>
        <taxon>ecological metagenomes</taxon>
    </lineage>
</organism>
<dbReference type="PANTHER" id="PTHR35902:SF6">
    <property type="entry name" value="CONSERVED WITHIN P. AEROPHILUM"/>
    <property type="match status" value="1"/>
</dbReference>
<proteinExistence type="predicted"/>
<dbReference type="PANTHER" id="PTHR35902">
    <property type="entry name" value="S-LAYER DOMAIN-LIKE PROTEIN-RELATED"/>
    <property type="match status" value="1"/>
</dbReference>
<name>A0A0W8F420_9ZZZZ</name>
<evidence type="ECO:0000256" key="2">
    <source>
        <dbReference type="SAM" id="Phobius"/>
    </source>
</evidence>
<feature type="region of interest" description="Disordered" evidence="1">
    <location>
        <begin position="109"/>
        <end position="130"/>
    </location>
</feature>
<sequence>MFGDRRVSAELVVNNVKVQGSGSTLTISGDVTNAGLKDARSVMVTVGEPARGVDPNPVYVIGALEPDDFSSFEVNAAVQGAGVIPLVISYRDDEGRTFQERFEVSVQNRLAESSESSPVQQGPAGSGARRPGGFLTFGGGMGQVPVIPIIVVILAGLAGIVAWRKGYYQKVRDRFRK</sequence>
<feature type="transmembrane region" description="Helical" evidence="2">
    <location>
        <begin position="146"/>
        <end position="167"/>
    </location>
</feature>
<dbReference type="EMBL" id="LNQE01001544">
    <property type="protein sequence ID" value="KUG15636.1"/>
    <property type="molecule type" value="Genomic_DNA"/>
</dbReference>
<feature type="compositionally biased region" description="Polar residues" evidence="1">
    <location>
        <begin position="109"/>
        <end position="120"/>
    </location>
</feature>
<comment type="caution">
    <text evidence="3">The sequence shown here is derived from an EMBL/GenBank/DDBJ whole genome shotgun (WGS) entry which is preliminary data.</text>
</comment>
<keyword evidence="2" id="KW-0812">Transmembrane</keyword>
<gene>
    <name evidence="3" type="ORF">ASZ90_014713</name>
</gene>
<keyword evidence="2" id="KW-0472">Membrane</keyword>
<protein>
    <submittedName>
        <fullName evidence="3">S-layer domain</fullName>
    </submittedName>
</protein>
<evidence type="ECO:0000256" key="1">
    <source>
        <dbReference type="SAM" id="MobiDB-lite"/>
    </source>
</evidence>
<reference evidence="3" key="1">
    <citation type="journal article" date="2015" name="Proc. Natl. Acad. Sci. U.S.A.">
        <title>Networks of energetic and metabolic interactions define dynamics in microbial communities.</title>
        <authorList>
            <person name="Embree M."/>
            <person name="Liu J.K."/>
            <person name="Al-Bassam M.M."/>
            <person name="Zengler K."/>
        </authorList>
    </citation>
    <scope>NUCLEOTIDE SEQUENCE</scope>
</reference>
<evidence type="ECO:0000313" key="3">
    <source>
        <dbReference type="EMBL" id="KUG15636.1"/>
    </source>
</evidence>
<keyword evidence="2" id="KW-1133">Transmembrane helix</keyword>
<accession>A0A0W8F420</accession>
<dbReference type="AlphaFoldDB" id="A0A0W8F420"/>